<organism evidence="3 4">
    <name type="scientific">Neurospora intermedia</name>
    <dbReference type="NCBI Taxonomy" id="5142"/>
    <lineage>
        <taxon>Eukaryota</taxon>
        <taxon>Fungi</taxon>
        <taxon>Dikarya</taxon>
        <taxon>Ascomycota</taxon>
        <taxon>Pezizomycotina</taxon>
        <taxon>Sordariomycetes</taxon>
        <taxon>Sordariomycetidae</taxon>
        <taxon>Sordariales</taxon>
        <taxon>Sordariaceae</taxon>
        <taxon>Neurospora</taxon>
    </lineage>
</organism>
<gene>
    <name evidence="3" type="ORF">QR685DRAFT_247340</name>
</gene>
<protein>
    <submittedName>
        <fullName evidence="3">Uncharacterized protein</fullName>
    </submittedName>
</protein>
<feature type="compositionally biased region" description="Polar residues" evidence="1">
    <location>
        <begin position="145"/>
        <end position="160"/>
    </location>
</feature>
<keyword evidence="2" id="KW-1133">Transmembrane helix</keyword>
<evidence type="ECO:0000256" key="2">
    <source>
        <dbReference type="SAM" id="Phobius"/>
    </source>
</evidence>
<comment type="caution">
    <text evidence="3">The sequence shown here is derived from an EMBL/GenBank/DDBJ whole genome shotgun (WGS) entry which is preliminary data.</text>
</comment>
<reference evidence="3 4" key="1">
    <citation type="submission" date="2023-09" db="EMBL/GenBank/DDBJ databases">
        <title>Multi-omics analysis of a traditional fermented food reveals byproduct-associated fungal strains for waste-to-food upcycling.</title>
        <authorList>
            <consortium name="Lawrence Berkeley National Laboratory"/>
            <person name="Rekdal V.M."/>
            <person name="Villalobos-Escobedo J.M."/>
            <person name="Rodriguez-Valeron N."/>
            <person name="Garcia M.O."/>
            <person name="Vasquez D.P."/>
            <person name="Damayanti I."/>
            <person name="Sorensen P.M."/>
            <person name="Baidoo E.E."/>
            <person name="De Carvalho A.C."/>
            <person name="Riley R."/>
            <person name="Lipzen A."/>
            <person name="He G."/>
            <person name="Yan M."/>
            <person name="Haridas S."/>
            <person name="Daum C."/>
            <person name="Yoshinaga Y."/>
            <person name="Ng V."/>
            <person name="Grigoriev I.V."/>
            <person name="Munk R."/>
            <person name="Nuraida L."/>
            <person name="Wijaya C.H."/>
            <person name="Morales P.-C."/>
            <person name="Keasling J.D."/>
        </authorList>
    </citation>
    <scope>NUCLEOTIDE SEQUENCE [LARGE SCALE GENOMIC DNA]</scope>
    <source>
        <strain evidence="3 4">FGSC 2613</strain>
    </source>
</reference>
<keyword evidence="2" id="KW-0472">Membrane</keyword>
<accession>A0ABR3DE96</accession>
<feature type="transmembrane region" description="Helical" evidence="2">
    <location>
        <begin position="12"/>
        <end position="32"/>
    </location>
</feature>
<evidence type="ECO:0000313" key="3">
    <source>
        <dbReference type="EMBL" id="KAL0470223.1"/>
    </source>
</evidence>
<dbReference type="Proteomes" id="UP001451303">
    <property type="component" value="Unassembled WGS sequence"/>
</dbReference>
<keyword evidence="4" id="KW-1185">Reference proteome</keyword>
<sequence length="237" mass="25735">MLGAVTPSCVRTLLFHFSFFIHTLILFPNPALNEFAGSVRVRPPSLWLLCVSYKCEACCRVRRQTGNQSNQIATNGWIGFINGKVNDVPHEKRNQKKKKSFRIALRAPSFSISAVLSLKMLTCCTWIMRRLQDAGASRRGGGQPRIQTHPDNQPFLQPSDSDPIRSDPAAAAAAAAARCRPFSPFAVAAAAGSLGRTLNIGRWTNSSILLHNPPSDATSSSCVSISAIAPRKSPFTS</sequence>
<keyword evidence="2" id="KW-0812">Transmembrane</keyword>
<feature type="region of interest" description="Disordered" evidence="1">
    <location>
        <begin position="136"/>
        <end position="168"/>
    </location>
</feature>
<evidence type="ECO:0000313" key="4">
    <source>
        <dbReference type="Proteomes" id="UP001451303"/>
    </source>
</evidence>
<dbReference type="EMBL" id="JAVLET010000004">
    <property type="protein sequence ID" value="KAL0470223.1"/>
    <property type="molecule type" value="Genomic_DNA"/>
</dbReference>
<evidence type="ECO:0000256" key="1">
    <source>
        <dbReference type="SAM" id="MobiDB-lite"/>
    </source>
</evidence>
<proteinExistence type="predicted"/>
<name>A0ABR3DE96_NEUIN</name>